<evidence type="ECO:0000256" key="5">
    <source>
        <dbReference type="ARBA" id="ARBA00022989"/>
    </source>
</evidence>
<proteinExistence type="inferred from homology"/>
<evidence type="ECO:0000256" key="3">
    <source>
        <dbReference type="ARBA" id="ARBA00022475"/>
    </source>
</evidence>
<keyword evidence="9" id="KW-1185">Reference proteome</keyword>
<evidence type="ECO:0000313" key="8">
    <source>
        <dbReference type="EMBL" id="MBW8191042.1"/>
    </source>
</evidence>
<keyword evidence="5 7" id="KW-1133">Transmembrane helix</keyword>
<dbReference type="Proteomes" id="UP001166251">
    <property type="component" value="Unassembled WGS sequence"/>
</dbReference>
<accession>A0ABS7EFB3</accession>
<dbReference type="PANTHER" id="PTHR33567">
    <property type="entry name" value="CHROMATE ION TRANSPORTER (EUROFUNG)"/>
    <property type="match status" value="1"/>
</dbReference>
<evidence type="ECO:0000256" key="6">
    <source>
        <dbReference type="ARBA" id="ARBA00023136"/>
    </source>
</evidence>
<comment type="similarity">
    <text evidence="2">Belongs to the chromate ion transporter (CHR) (TC 2.A.51) family.</text>
</comment>
<keyword evidence="3" id="KW-1003">Cell membrane</keyword>
<feature type="transmembrane region" description="Helical" evidence="7">
    <location>
        <begin position="138"/>
        <end position="171"/>
    </location>
</feature>
<comment type="subcellular location">
    <subcellularLocation>
        <location evidence="1">Cell membrane</location>
        <topology evidence="1">Multi-pass membrane protein</topology>
    </subcellularLocation>
</comment>
<keyword evidence="6 7" id="KW-0472">Membrane</keyword>
<feature type="transmembrane region" description="Helical" evidence="7">
    <location>
        <begin position="369"/>
        <end position="384"/>
    </location>
</feature>
<comment type="caution">
    <text evidence="8">The sequence shown here is derived from an EMBL/GenBank/DDBJ whole genome shotgun (WGS) entry which is preliminary data.</text>
</comment>
<reference evidence="8" key="1">
    <citation type="submission" date="2021-07" db="EMBL/GenBank/DDBJ databases">
        <title>Neiella marina sp. nov., isolated from the intestinal content of sea cucumber Apostichopus japonicus.</title>
        <authorList>
            <person name="Bai X."/>
        </authorList>
    </citation>
    <scope>NUCLEOTIDE SEQUENCE</scope>
    <source>
        <strain evidence="8">126</strain>
    </source>
</reference>
<dbReference type="InterPro" id="IPR003370">
    <property type="entry name" value="Chromate_transpt"/>
</dbReference>
<gene>
    <name evidence="8" type="primary">chrA</name>
    <name evidence="8" type="ORF">K0504_08355</name>
</gene>
<feature type="transmembrane region" description="Helical" evidence="7">
    <location>
        <begin position="222"/>
        <end position="240"/>
    </location>
</feature>
<evidence type="ECO:0000313" key="9">
    <source>
        <dbReference type="Proteomes" id="UP001166251"/>
    </source>
</evidence>
<dbReference type="RefSeq" id="WP_220103726.1">
    <property type="nucleotide sequence ID" value="NZ_JAHZSS010000008.1"/>
</dbReference>
<protein>
    <submittedName>
        <fullName evidence="8">Chromate efflux transporter</fullName>
    </submittedName>
</protein>
<evidence type="ECO:0000256" key="4">
    <source>
        <dbReference type="ARBA" id="ARBA00022692"/>
    </source>
</evidence>
<dbReference type="EMBL" id="JAHZSS010000008">
    <property type="protein sequence ID" value="MBW8191042.1"/>
    <property type="molecule type" value="Genomic_DNA"/>
</dbReference>
<sequence length="385" mass="40749">MWQIFKQFFALGWVSFGGPAAHLGYFQRHFVHKLGWLDQPRYAQLIALSQFLPGPGSSQVGFAIGYQRAGLLGGLAAFIGFTAPSFAIMAAIALLNTSLTDNSFYQGVIHSLKLFAVVIVADAVITMSKQFWSKQTSLLIGLVSTVVMLLQQGLWTQLLVLAGAAVIGASQPEMTAPTEKPCVDDKACSSPLWWALVLFGLLFFVLPLIAGQSSLVALFSEFFQAGSLVFGGGHVVLPLLQESLAGQISQDSFLLGYASAQAIPGPMFTLATFLGAELTPSSPLLGALVATVAIFAPGLLLMVGLLNSWQALVARPRLAGAISAVNAAVVGLLVSAWYAPVFTSSVFLKQDFAAVVVGFVLLRQLKVPVLYLVAGYVALGLLLAL</sequence>
<name>A0ABS7EFB3_9GAMM</name>
<feature type="transmembrane region" description="Helical" evidence="7">
    <location>
        <begin position="318"/>
        <end position="339"/>
    </location>
</feature>
<dbReference type="NCBIfam" id="TIGR00937">
    <property type="entry name" value="2A51"/>
    <property type="match status" value="1"/>
</dbReference>
<dbReference type="PIRSF" id="PIRSF004810">
    <property type="entry name" value="ChrA"/>
    <property type="match status" value="1"/>
</dbReference>
<evidence type="ECO:0000256" key="1">
    <source>
        <dbReference type="ARBA" id="ARBA00004651"/>
    </source>
</evidence>
<keyword evidence="4 7" id="KW-0812">Transmembrane</keyword>
<organism evidence="8 9">
    <name type="scientific">Neiella holothuriorum</name>
    <dbReference type="NCBI Taxonomy" id="2870530"/>
    <lineage>
        <taxon>Bacteria</taxon>
        <taxon>Pseudomonadati</taxon>
        <taxon>Pseudomonadota</taxon>
        <taxon>Gammaproteobacteria</taxon>
        <taxon>Alteromonadales</taxon>
        <taxon>Echinimonadaceae</taxon>
        <taxon>Neiella</taxon>
    </lineage>
</organism>
<feature type="transmembrane region" description="Helical" evidence="7">
    <location>
        <begin position="191"/>
        <end position="210"/>
    </location>
</feature>
<dbReference type="PANTHER" id="PTHR33567:SF3">
    <property type="entry name" value="CHROMATE ION TRANSPORTER (EUROFUNG)"/>
    <property type="match status" value="1"/>
</dbReference>
<feature type="transmembrane region" description="Helical" evidence="7">
    <location>
        <begin position="107"/>
        <end position="126"/>
    </location>
</feature>
<dbReference type="InterPro" id="IPR014047">
    <property type="entry name" value="Chr_Tranpt_l_chain"/>
</dbReference>
<dbReference type="Pfam" id="PF02417">
    <property type="entry name" value="Chromate_transp"/>
    <property type="match status" value="2"/>
</dbReference>
<evidence type="ECO:0000256" key="7">
    <source>
        <dbReference type="SAM" id="Phobius"/>
    </source>
</evidence>
<feature type="transmembrane region" description="Helical" evidence="7">
    <location>
        <begin position="284"/>
        <end position="306"/>
    </location>
</feature>
<feature type="transmembrane region" description="Helical" evidence="7">
    <location>
        <begin position="71"/>
        <end position="95"/>
    </location>
</feature>
<evidence type="ECO:0000256" key="2">
    <source>
        <dbReference type="ARBA" id="ARBA00005262"/>
    </source>
</evidence>